<dbReference type="Proteomes" id="UP000321533">
    <property type="component" value="Chromosome"/>
</dbReference>
<sequence>MFTASIEINNFKDANNSFVQPAVMYTAYVGTTKKIKLTDNSILEVRMQKGQTIIFENGYE</sequence>
<dbReference type="KEGG" id="pgin:FRZ67_06195"/>
<dbReference type="RefSeq" id="WP_147188705.1">
    <property type="nucleotide sequence ID" value="NZ_CP042435.1"/>
</dbReference>
<reference evidence="1 2" key="1">
    <citation type="journal article" date="2016" name="Int. J. Syst. Evol. Microbiol.">
        <title>Panacibacter ginsenosidivorans gen. nov., sp. nov., with ginsenoside converting activity isolated from soil of a ginseng field.</title>
        <authorList>
            <person name="Siddiqi M.Z."/>
            <person name="Muhammad Shafi S."/>
            <person name="Choi K.D."/>
            <person name="Im W.T."/>
        </authorList>
    </citation>
    <scope>NUCLEOTIDE SEQUENCE [LARGE SCALE GENOMIC DNA]</scope>
    <source>
        <strain evidence="1 2">Gsoil1550</strain>
    </source>
</reference>
<dbReference type="AlphaFoldDB" id="A0A5B8V6Z5"/>
<proteinExistence type="predicted"/>
<evidence type="ECO:0000313" key="1">
    <source>
        <dbReference type="EMBL" id="QEC66905.1"/>
    </source>
</evidence>
<name>A0A5B8V6Z5_9BACT</name>
<keyword evidence="2" id="KW-1185">Reference proteome</keyword>
<protein>
    <submittedName>
        <fullName evidence="1">Uncharacterized protein</fullName>
    </submittedName>
</protein>
<organism evidence="1 2">
    <name type="scientific">Panacibacter ginsenosidivorans</name>
    <dbReference type="NCBI Taxonomy" id="1813871"/>
    <lineage>
        <taxon>Bacteria</taxon>
        <taxon>Pseudomonadati</taxon>
        <taxon>Bacteroidota</taxon>
        <taxon>Chitinophagia</taxon>
        <taxon>Chitinophagales</taxon>
        <taxon>Chitinophagaceae</taxon>
        <taxon>Panacibacter</taxon>
    </lineage>
</organism>
<gene>
    <name evidence="1" type="ORF">FRZ67_06195</name>
</gene>
<dbReference type="EMBL" id="CP042435">
    <property type="protein sequence ID" value="QEC66905.1"/>
    <property type="molecule type" value="Genomic_DNA"/>
</dbReference>
<evidence type="ECO:0000313" key="2">
    <source>
        <dbReference type="Proteomes" id="UP000321533"/>
    </source>
</evidence>
<accession>A0A5B8V6Z5</accession>